<evidence type="ECO:0000256" key="1">
    <source>
        <dbReference type="SAM" id="MobiDB-lite"/>
    </source>
</evidence>
<accession>A0ABD0M441</accession>
<evidence type="ECO:0008006" key="4">
    <source>
        <dbReference type="Google" id="ProtNLM"/>
    </source>
</evidence>
<dbReference type="AlphaFoldDB" id="A0ABD0M441"/>
<sequence>MARIAGLYFAASTLSTARTRQTDCNTECIQRSMLPANWYSGHPGDVPASRNGQNGQDSAIEDNKEKAALKQGSMQI</sequence>
<keyword evidence="3" id="KW-1185">Reference proteome</keyword>
<name>A0ABD0M441_9CAEN</name>
<gene>
    <name evidence="2" type="ORF">BaRGS_00002362</name>
</gene>
<dbReference type="Proteomes" id="UP001519460">
    <property type="component" value="Unassembled WGS sequence"/>
</dbReference>
<organism evidence="2 3">
    <name type="scientific">Batillaria attramentaria</name>
    <dbReference type="NCBI Taxonomy" id="370345"/>
    <lineage>
        <taxon>Eukaryota</taxon>
        <taxon>Metazoa</taxon>
        <taxon>Spiralia</taxon>
        <taxon>Lophotrochozoa</taxon>
        <taxon>Mollusca</taxon>
        <taxon>Gastropoda</taxon>
        <taxon>Caenogastropoda</taxon>
        <taxon>Sorbeoconcha</taxon>
        <taxon>Cerithioidea</taxon>
        <taxon>Batillariidae</taxon>
        <taxon>Batillaria</taxon>
    </lineage>
</organism>
<reference evidence="2 3" key="1">
    <citation type="journal article" date="2023" name="Sci. Data">
        <title>Genome assembly of the Korean intertidal mud-creeper Batillaria attramentaria.</title>
        <authorList>
            <person name="Patra A.K."/>
            <person name="Ho P.T."/>
            <person name="Jun S."/>
            <person name="Lee S.J."/>
            <person name="Kim Y."/>
            <person name="Won Y.J."/>
        </authorList>
    </citation>
    <scope>NUCLEOTIDE SEQUENCE [LARGE SCALE GENOMIC DNA]</scope>
    <source>
        <strain evidence="2">Wonlab-2016</strain>
    </source>
</reference>
<feature type="region of interest" description="Disordered" evidence="1">
    <location>
        <begin position="40"/>
        <end position="76"/>
    </location>
</feature>
<evidence type="ECO:0000313" key="2">
    <source>
        <dbReference type="EMBL" id="KAK7506250.1"/>
    </source>
</evidence>
<protein>
    <recommendedName>
        <fullName evidence="4">Secreted protein</fullName>
    </recommendedName>
</protein>
<dbReference type="EMBL" id="JACVVK020000007">
    <property type="protein sequence ID" value="KAK7506250.1"/>
    <property type="molecule type" value="Genomic_DNA"/>
</dbReference>
<comment type="caution">
    <text evidence="2">The sequence shown here is derived from an EMBL/GenBank/DDBJ whole genome shotgun (WGS) entry which is preliminary data.</text>
</comment>
<evidence type="ECO:0000313" key="3">
    <source>
        <dbReference type="Proteomes" id="UP001519460"/>
    </source>
</evidence>
<proteinExistence type="predicted"/>